<proteinExistence type="predicted"/>
<reference evidence="1 2" key="1">
    <citation type="submission" date="2017-01" db="EMBL/GenBank/DDBJ databases">
        <authorList>
            <person name="Varghese N."/>
            <person name="Submissions S."/>
        </authorList>
    </citation>
    <scope>NUCLEOTIDE SEQUENCE [LARGE SCALE GENOMIC DNA]</scope>
    <source>
        <strain evidence="1 2">RUG2-6</strain>
    </source>
</reference>
<protein>
    <submittedName>
        <fullName evidence="1">Uncharacterized protein</fullName>
    </submittedName>
</protein>
<evidence type="ECO:0000313" key="1">
    <source>
        <dbReference type="EMBL" id="SIQ84054.1"/>
    </source>
</evidence>
<dbReference type="EMBL" id="FTMX01000002">
    <property type="protein sequence ID" value="SIQ84054.1"/>
    <property type="molecule type" value="Genomic_DNA"/>
</dbReference>
<sequence>MVRLYHITIDLNHLATFLELDKVPNDCVM</sequence>
<evidence type="ECO:0000313" key="2">
    <source>
        <dbReference type="Proteomes" id="UP000185829"/>
    </source>
</evidence>
<comment type="caution">
    <text evidence="1">The sequence shown here is derived from an EMBL/GenBank/DDBJ whole genome shotgun (WGS) entry which is preliminary data.</text>
</comment>
<gene>
    <name evidence="1" type="ORF">SAMN05878482_102349</name>
</gene>
<dbReference type="Proteomes" id="UP000185829">
    <property type="component" value="Unassembled WGS sequence"/>
</dbReference>
<organism evidence="1 2">
    <name type="scientific">Peribacillus simplex</name>
    <dbReference type="NCBI Taxonomy" id="1478"/>
    <lineage>
        <taxon>Bacteria</taxon>
        <taxon>Bacillati</taxon>
        <taxon>Bacillota</taxon>
        <taxon>Bacilli</taxon>
        <taxon>Bacillales</taxon>
        <taxon>Bacillaceae</taxon>
        <taxon>Peribacillus</taxon>
    </lineage>
</organism>
<name>A0A9X8R7H4_9BACI</name>
<accession>A0A9X8R7H4</accession>
<dbReference type="AlphaFoldDB" id="A0A9X8R7H4"/>